<gene>
    <name evidence="2" type="ORF">KC909_05660</name>
</gene>
<dbReference type="AlphaFoldDB" id="A0A955RJW0"/>
<dbReference type="PANTHER" id="PTHR40254">
    <property type="entry name" value="BLR0577 PROTEIN"/>
    <property type="match status" value="1"/>
</dbReference>
<proteinExistence type="predicted"/>
<dbReference type="Proteomes" id="UP000783287">
    <property type="component" value="Unassembled WGS sequence"/>
</dbReference>
<protein>
    <submittedName>
        <fullName evidence="2">FAD/NAD(P)-binding protein</fullName>
    </submittedName>
</protein>
<reference evidence="2" key="2">
    <citation type="journal article" date="2021" name="Microbiome">
        <title>Successional dynamics and alternative stable states in a saline activated sludge microbial community over 9 years.</title>
        <authorList>
            <person name="Wang Y."/>
            <person name="Ye J."/>
            <person name="Ju F."/>
            <person name="Liu L."/>
            <person name="Boyd J.A."/>
            <person name="Deng Y."/>
            <person name="Parks D.H."/>
            <person name="Jiang X."/>
            <person name="Yin X."/>
            <person name="Woodcroft B.J."/>
            <person name="Tyson G.W."/>
            <person name="Hugenholtz P."/>
            <person name="Polz M.F."/>
            <person name="Zhang T."/>
        </authorList>
    </citation>
    <scope>NUCLEOTIDE SEQUENCE</scope>
    <source>
        <strain evidence="2">HKST-UBA14</strain>
    </source>
</reference>
<evidence type="ECO:0000313" key="3">
    <source>
        <dbReference type="Proteomes" id="UP000783287"/>
    </source>
</evidence>
<accession>A0A955RJW0</accession>
<sequence>MLKLRTDKLAVIGGGSVGPMFVIMLANAAKSDNINLNGFTLHLIDPNQFCNGGIAYGKCSPRHILNTQRKEMSPWEKGKFEKYLKDNGFEGSEFNFEYRATFLRFIQLEYQDALVTLRGAGAVIIEHKEYAFIKKSGDKFRIVNENQEVFDNTLTQLSADEILLTVGYGVNNLFKKYWDLDNFVSSMYPHAKLQSVFNRIRQGDEVMIIGSRAALYDFVMAYDKDPELINLTIVAPGLDGPLEVREVESEHLLKELELKSLKSLTKEANVQDIT</sequence>
<comment type="caution">
    <text evidence="2">The sequence shown here is derived from an EMBL/GenBank/DDBJ whole genome shotgun (WGS) entry which is preliminary data.</text>
</comment>
<feature type="domain" description="FAD-dependent urate hydroxylase HpyO/Asp monooxygenase CreE-like FAD/NAD(P)-binding" evidence="1">
    <location>
        <begin position="10"/>
        <end position="168"/>
    </location>
</feature>
<dbReference type="SUPFAM" id="SSF51905">
    <property type="entry name" value="FAD/NAD(P)-binding domain"/>
    <property type="match status" value="1"/>
</dbReference>
<dbReference type="EMBL" id="JAGQLK010000145">
    <property type="protein sequence ID" value="MCA9383820.1"/>
    <property type="molecule type" value="Genomic_DNA"/>
</dbReference>
<dbReference type="InterPro" id="IPR052189">
    <property type="entry name" value="L-asp_N-monooxygenase_NS-form"/>
</dbReference>
<dbReference type="InterPro" id="IPR038732">
    <property type="entry name" value="HpyO/CreE_NAD-binding"/>
</dbReference>
<name>A0A955RJW0_9BACT</name>
<dbReference type="PANTHER" id="PTHR40254:SF1">
    <property type="entry name" value="BLR0577 PROTEIN"/>
    <property type="match status" value="1"/>
</dbReference>
<dbReference type="Pfam" id="PF13454">
    <property type="entry name" value="NAD_binding_9"/>
    <property type="match status" value="1"/>
</dbReference>
<feature type="non-terminal residue" evidence="2">
    <location>
        <position position="274"/>
    </location>
</feature>
<organism evidence="2 3">
    <name type="scientific">Candidatus Dojkabacteria bacterium</name>
    <dbReference type="NCBI Taxonomy" id="2099670"/>
    <lineage>
        <taxon>Bacteria</taxon>
        <taxon>Candidatus Dojkabacteria</taxon>
    </lineage>
</organism>
<reference evidence="2" key="1">
    <citation type="submission" date="2020-04" db="EMBL/GenBank/DDBJ databases">
        <authorList>
            <person name="Zhang T."/>
        </authorList>
    </citation>
    <scope>NUCLEOTIDE SEQUENCE</scope>
    <source>
        <strain evidence="2">HKST-UBA14</strain>
    </source>
</reference>
<evidence type="ECO:0000313" key="2">
    <source>
        <dbReference type="EMBL" id="MCA9383820.1"/>
    </source>
</evidence>
<dbReference type="InterPro" id="IPR036188">
    <property type="entry name" value="FAD/NAD-bd_sf"/>
</dbReference>
<evidence type="ECO:0000259" key="1">
    <source>
        <dbReference type="Pfam" id="PF13454"/>
    </source>
</evidence>